<keyword evidence="2" id="KW-1185">Reference proteome</keyword>
<gene>
    <name evidence="1" type="ORF">SCA03_29700</name>
</gene>
<comment type="caution">
    <text evidence="1">The sequence shown here is derived from an EMBL/GenBank/DDBJ whole genome shotgun (WGS) entry which is preliminary data.</text>
</comment>
<evidence type="ECO:0000313" key="2">
    <source>
        <dbReference type="Proteomes" id="UP000319210"/>
    </source>
</evidence>
<dbReference type="AlphaFoldDB" id="A0A4Y3QZK9"/>
<name>A0A4Y3QZK9_STRCI</name>
<reference evidence="1 2" key="1">
    <citation type="submission" date="2019-06" db="EMBL/GenBank/DDBJ databases">
        <title>Whole genome shotgun sequence of Streptomyces cacaoi subsp. cacaoi NBRC 12748.</title>
        <authorList>
            <person name="Hosoyama A."/>
            <person name="Uohara A."/>
            <person name="Ohji S."/>
            <person name="Ichikawa N."/>
        </authorList>
    </citation>
    <scope>NUCLEOTIDE SEQUENCE [LARGE SCALE GENOMIC DNA]</scope>
    <source>
        <strain evidence="1 2">NBRC 12748</strain>
    </source>
</reference>
<dbReference type="EMBL" id="BJMM01000012">
    <property type="protein sequence ID" value="GEB50419.1"/>
    <property type="molecule type" value="Genomic_DNA"/>
</dbReference>
<protein>
    <submittedName>
        <fullName evidence="1">Uncharacterized protein</fullName>
    </submittedName>
</protein>
<sequence>MVQGVERSGPPAWFFRYAGMATLGKEGTPDYQGYVVRVSDARALEKNWYVYRVRGTPRECTWLTAKSSLYEAMLHLENHVI</sequence>
<dbReference type="Proteomes" id="UP000319210">
    <property type="component" value="Unassembled WGS sequence"/>
</dbReference>
<evidence type="ECO:0000313" key="1">
    <source>
        <dbReference type="EMBL" id="GEB50419.1"/>
    </source>
</evidence>
<accession>A0A4Y3QZK9</accession>
<organism evidence="1 2">
    <name type="scientific">Streptomyces cacaoi</name>
    <dbReference type="NCBI Taxonomy" id="1898"/>
    <lineage>
        <taxon>Bacteria</taxon>
        <taxon>Bacillati</taxon>
        <taxon>Actinomycetota</taxon>
        <taxon>Actinomycetes</taxon>
        <taxon>Kitasatosporales</taxon>
        <taxon>Streptomycetaceae</taxon>
        <taxon>Streptomyces</taxon>
    </lineage>
</organism>
<proteinExistence type="predicted"/>